<dbReference type="AlphaFoldDB" id="A0A1H5V1J1"/>
<name>A0A1H5V1J1_9BACT</name>
<dbReference type="Proteomes" id="UP000236728">
    <property type="component" value="Unassembled WGS sequence"/>
</dbReference>
<reference evidence="1 2" key="1">
    <citation type="submission" date="2016-10" db="EMBL/GenBank/DDBJ databases">
        <authorList>
            <person name="de Groot N.N."/>
        </authorList>
    </citation>
    <scope>NUCLEOTIDE SEQUENCE [LARGE SCALE GENOMIC DNA]</scope>
    <source>
        <strain evidence="1 2">DSM 22489</strain>
    </source>
</reference>
<evidence type="ECO:0000313" key="2">
    <source>
        <dbReference type="Proteomes" id="UP000236728"/>
    </source>
</evidence>
<accession>A0A1H5V1J1</accession>
<evidence type="ECO:0000313" key="1">
    <source>
        <dbReference type="EMBL" id="SEF80317.1"/>
    </source>
</evidence>
<dbReference type="EMBL" id="FNVA01000001">
    <property type="protein sequence ID" value="SEF80317.1"/>
    <property type="molecule type" value="Genomic_DNA"/>
</dbReference>
<gene>
    <name evidence="1" type="ORF">SAMN05421819_1274</name>
</gene>
<proteinExistence type="predicted"/>
<protein>
    <submittedName>
        <fullName evidence="1">Uncharacterized protein</fullName>
    </submittedName>
</protein>
<organism evidence="1 2">
    <name type="scientific">Bryocella elongata</name>
    <dbReference type="NCBI Taxonomy" id="863522"/>
    <lineage>
        <taxon>Bacteria</taxon>
        <taxon>Pseudomonadati</taxon>
        <taxon>Acidobacteriota</taxon>
        <taxon>Terriglobia</taxon>
        <taxon>Terriglobales</taxon>
        <taxon>Acidobacteriaceae</taxon>
        <taxon>Bryocella</taxon>
    </lineage>
</organism>
<sequence>MIVRNATCLQSNARCSIIGNDCHNYEPMSPQFGERNLQFDIA</sequence>
<keyword evidence="2" id="KW-1185">Reference proteome</keyword>